<keyword evidence="9" id="KW-1185">Reference proteome</keyword>
<keyword evidence="4" id="KW-0249">Electron transport</keyword>
<name>A0AAJ0U5V0_9GAMM</name>
<keyword evidence="3 6" id="KW-0479">Metal-binding</keyword>
<dbReference type="RefSeq" id="WP_200347060.1">
    <property type="nucleotide sequence ID" value="NZ_NRSJ01000028.1"/>
</dbReference>
<evidence type="ECO:0000256" key="6">
    <source>
        <dbReference type="PROSITE-ProRule" id="PRU00433"/>
    </source>
</evidence>
<sequence length="137" mass="16206">MDPRLFFYIMRGHQLDERPSTIMGRIAKGYSTLELREMSSYFADLPWQDQRVDVAESDLVAGEKLHRDLCADCHDDGGRYQDKEIPRLKGQLQAYLLMRMEDYQDDRKRLPQPPKMKKRIGPLTADEIRALSYYYTR</sequence>
<dbReference type="PROSITE" id="PS51007">
    <property type="entry name" value="CYTC"/>
    <property type="match status" value="1"/>
</dbReference>
<evidence type="ECO:0000313" key="8">
    <source>
        <dbReference type="EMBL" id="MBK1705826.1"/>
    </source>
</evidence>
<dbReference type="AlphaFoldDB" id="A0AAJ0U5V0"/>
<evidence type="ECO:0000256" key="4">
    <source>
        <dbReference type="ARBA" id="ARBA00022982"/>
    </source>
</evidence>
<dbReference type="PANTHER" id="PTHR33751">
    <property type="entry name" value="CBB3-TYPE CYTOCHROME C OXIDASE SUBUNIT FIXP"/>
    <property type="match status" value="1"/>
</dbReference>
<dbReference type="InterPro" id="IPR036909">
    <property type="entry name" value="Cyt_c-like_dom_sf"/>
</dbReference>
<organism evidence="8 9">
    <name type="scientific">Halochromatium glycolicum</name>
    <dbReference type="NCBI Taxonomy" id="85075"/>
    <lineage>
        <taxon>Bacteria</taxon>
        <taxon>Pseudomonadati</taxon>
        <taxon>Pseudomonadota</taxon>
        <taxon>Gammaproteobacteria</taxon>
        <taxon>Chromatiales</taxon>
        <taxon>Chromatiaceae</taxon>
        <taxon>Halochromatium</taxon>
    </lineage>
</organism>
<keyword evidence="5 6" id="KW-0408">Iron</keyword>
<accession>A0AAJ0U5V0</accession>
<dbReference type="InterPro" id="IPR009056">
    <property type="entry name" value="Cyt_c-like_dom"/>
</dbReference>
<evidence type="ECO:0000313" key="9">
    <source>
        <dbReference type="Proteomes" id="UP001296776"/>
    </source>
</evidence>
<reference evidence="8" key="2">
    <citation type="journal article" date="2020" name="Microorganisms">
        <title>Osmotic Adaptation and Compatible Solute Biosynthesis of Phototrophic Bacteria as Revealed from Genome Analyses.</title>
        <authorList>
            <person name="Imhoff J.F."/>
            <person name="Rahn T."/>
            <person name="Kunzel S."/>
            <person name="Keller A."/>
            <person name="Neulinger S.C."/>
        </authorList>
    </citation>
    <scope>NUCLEOTIDE SEQUENCE</scope>
    <source>
        <strain evidence="8">DSM 11080</strain>
    </source>
</reference>
<dbReference type="PANTHER" id="PTHR33751:SF9">
    <property type="entry name" value="CYTOCHROME C4"/>
    <property type="match status" value="1"/>
</dbReference>
<dbReference type="Proteomes" id="UP001296776">
    <property type="component" value="Unassembled WGS sequence"/>
</dbReference>
<evidence type="ECO:0000256" key="3">
    <source>
        <dbReference type="ARBA" id="ARBA00022723"/>
    </source>
</evidence>
<dbReference type="SUPFAM" id="SSF46626">
    <property type="entry name" value="Cytochrome c"/>
    <property type="match status" value="1"/>
</dbReference>
<dbReference type="EMBL" id="NRSJ01000028">
    <property type="protein sequence ID" value="MBK1705826.1"/>
    <property type="molecule type" value="Genomic_DNA"/>
</dbReference>
<evidence type="ECO:0000256" key="5">
    <source>
        <dbReference type="ARBA" id="ARBA00023004"/>
    </source>
</evidence>
<dbReference type="InterPro" id="IPR050597">
    <property type="entry name" value="Cytochrome_c_Oxidase_Subunit"/>
</dbReference>
<comment type="caution">
    <text evidence="8">The sequence shown here is derived from an EMBL/GenBank/DDBJ whole genome shotgun (WGS) entry which is preliminary data.</text>
</comment>
<keyword evidence="1" id="KW-0813">Transport</keyword>
<gene>
    <name evidence="8" type="ORF">CKO40_15000</name>
</gene>
<evidence type="ECO:0000256" key="1">
    <source>
        <dbReference type="ARBA" id="ARBA00022448"/>
    </source>
</evidence>
<evidence type="ECO:0000256" key="2">
    <source>
        <dbReference type="ARBA" id="ARBA00022617"/>
    </source>
</evidence>
<feature type="domain" description="Cytochrome c" evidence="7">
    <location>
        <begin position="57"/>
        <end position="137"/>
    </location>
</feature>
<dbReference type="GO" id="GO:0046872">
    <property type="term" value="F:metal ion binding"/>
    <property type="evidence" value="ECO:0007669"/>
    <property type="project" value="UniProtKB-KW"/>
</dbReference>
<reference evidence="8" key="1">
    <citation type="submission" date="2017-08" db="EMBL/GenBank/DDBJ databases">
        <authorList>
            <person name="Imhoff J.F."/>
            <person name="Rahn T."/>
            <person name="Kuenzel S."/>
            <person name="Neulinger S.C."/>
        </authorList>
    </citation>
    <scope>NUCLEOTIDE SEQUENCE</scope>
    <source>
        <strain evidence="8">DSM 11080</strain>
    </source>
</reference>
<dbReference type="GO" id="GO:0020037">
    <property type="term" value="F:heme binding"/>
    <property type="evidence" value="ECO:0007669"/>
    <property type="project" value="InterPro"/>
</dbReference>
<keyword evidence="2 6" id="KW-0349">Heme</keyword>
<dbReference type="Gene3D" id="1.10.760.10">
    <property type="entry name" value="Cytochrome c-like domain"/>
    <property type="match status" value="1"/>
</dbReference>
<protein>
    <recommendedName>
        <fullName evidence="7">Cytochrome c domain-containing protein</fullName>
    </recommendedName>
</protein>
<dbReference type="GO" id="GO:0009055">
    <property type="term" value="F:electron transfer activity"/>
    <property type="evidence" value="ECO:0007669"/>
    <property type="project" value="InterPro"/>
</dbReference>
<proteinExistence type="predicted"/>
<evidence type="ECO:0000259" key="7">
    <source>
        <dbReference type="PROSITE" id="PS51007"/>
    </source>
</evidence>